<evidence type="ECO:0000256" key="1">
    <source>
        <dbReference type="ARBA" id="ARBA00004123"/>
    </source>
</evidence>
<comment type="subunit">
    <text evidence="3">Component of the fork protection complex (FPC) consisting of TOF1 and CSM3.</text>
</comment>
<reference evidence="11 12" key="1">
    <citation type="submission" date="2019-04" db="EMBL/GenBank/DDBJ databases">
        <title>Friends and foes A comparative genomics study of 23 Aspergillus species from section Flavi.</title>
        <authorList>
            <consortium name="DOE Joint Genome Institute"/>
            <person name="Kjaerbolling I."/>
            <person name="Vesth T."/>
            <person name="Frisvad J.C."/>
            <person name="Nybo J.L."/>
            <person name="Theobald S."/>
            <person name="Kildgaard S."/>
            <person name="Isbrandt T."/>
            <person name="Kuo A."/>
            <person name="Sato A."/>
            <person name="Lyhne E.K."/>
            <person name="Kogle M.E."/>
            <person name="Wiebenga A."/>
            <person name="Kun R.S."/>
            <person name="Lubbers R.J."/>
            <person name="Makela M.R."/>
            <person name="Barry K."/>
            <person name="Chovatia M."/>
            <person name="Clum A."/>
            <person name="Daum C."/>
            <person name="Haridas S."/>
            <person name="He G."/>
            <person name="LaButti K."/>
            <person name="Lipzen A."/>
            <person name="Mondo S."/>
            <person name="Riley R."/>
            <person name="Salamov A."/>
            <person name="Simmons B.A."/>
            <person name="Magnuson J.K."/>
            <person name="Henrissat B."/>
            <person name="Mortensen U.H."/>
            <person name="Larsen T.O."/>
            <person name="Devries R.P."/>
            <person name="Grigoriev I.V."/>
            <person name="Machida M."/>
            <person name="Baker S.E."/>
            <person name="Andersen M.R."/>
        </authorList>
    </citation>
    <scope>NUCLEOTIDE SEQUENCE [LARGE SCALE GENOMIC DNA]</scope>
    <source>
        <strain evidence="11 12">IBT 18842</strain>
    </source>
</reference>
<evidence type="ECO:0000313" key="11">
    <source>
        <dbReference type="EMBL" id="KAE8148849.1"/>
    </source>
</evidence>
<keyword evidence="7 9" id="KW-0131">Cell cycle</keyword>
<comment type="similarity">
    <text evidence="2 9">Belongs to the CSM3 family.</text>
</comment>
<comment type="function">
    <text evidence="8">Forms a fork protection complex (FPC) with TOF1 and which is required for chromosome segregation during meiosis and DNA damage repair. FPC coordinates leading and lagging strand synthesis and moves with the replication fork. FPC stabilizes replication forks in a configuration that is recognized by replication checkpoint sensors.</text>
</comment>
<dbReference type="PANTHER" id="PTHR13220">
    <property type="entry name" value="TIMELESS INTERACTING-RELATED"/>
    <property type="match status" value="1"/>
</dbReference>
<dbReference type="PANTHER" id="PTHR13220:SF11">
    <property type="entry name" value="TIMELESS-INTERACTING PROTEIN"/>
    <property type="match status" value="1"/>
</dbReference>
<gene>
    <name evidence="11" type="ORF">BDV25DRAFT_10803</name>
</gene>
<keyword evidence="4 9" id="KW-0227">DNA damage</keyword>
<keyword evidence="6 9" id="KW-0539">Nucleus</keyword>
<dbReference type="EMBL" id="ML742144">
    <property type="protein sequence ID" value="KAE8148849.1"/>
    <property type="molecule type" value="Genomic_DNA"/>
</dbReference>
<dbReference type="InterPro" id="IPR040038">
    <property type="entry name" value="TIPIN/Csm3/Swi3"/>
</dbReference>
<dbReference type="GO" id="GO:0006974">
    <property type="term" value="P:DNA damage response"/>
    <property type="evidence" value="ECO:0007669"/>
    <property type="project" value="UniProtKB-KW"/>
</dbReference>
<protein>
    <recommendedName>
        <fullName evidence="9">Chromosome segregation in meiosis protein</fullName>
    </recommendedName>
</protein>
<accession>A0A5N6TRS2</accession>
<evidence type="ECO:0000256" key="8">
    <source>
        <dbReference type="ARBA" id="ARBA00025496"/>
    </source>
</evidence>
<keyword evidence="12" id="KW-1185">Reference proteome</keyword>
<dbReference type="Pfam" id="PF07962">
    <property type="entry name" value="Swi3"/>
    <property type="match status" value="1"/>
</dbReference>
<feature type="domain" description="Chromosome segregation in meiosis protein 3" evidence="10">
    <location>
        <begin position="74"/>
        <end position="157"/>
    </location>
</feature>
<name>A0A5N6TRS2_ASPAV</name>
<evidence type="ECO:0000256" key="5">
    <source>
        <dbReference type="ARBA" id="ARBA00022880"/>
    </source>
</evidence>
<evidence type="ECO:0000256" key="6">
    <source>
        <dbReference type="ARBA" id="ARBA00023242"/>
    </source>
</evidence>
<dbReference type="AlphaFoldDB" id="A0A5N6TRS2"/>
<evidence type="ECO:0000256" key="9">
    <source>
        <dbReference type="RuleBase" id="RU366049"/>
    </source>
</evidence>
<evidence type="ECO:0000256" key="2">
    <source>
        <dbReference type="ARBA" id="ARBA00006075"/>
    </source>
</evidence>
<dbReference type="Proteomes" id="UP000325780">
    <property type="component" value="Unassembled WGS sequence"/>
</dbReference>
<evidence type="ECO:0000256" key="3">
    <source>
        <dbReference type="ARBA" id="ARBA00011217"/>
    </source>
</evidence>
<dbReference type="GO" id="GO:0031297">
    <property type="term" value="P:replication fork processing"/>
    <property type="evidence" value="ECO:0007669"/>
    <property type="project" value="UniProtKB-UniRule"/>
</dbReference>
<comment type="function">
    <text evidence="9">Plays an important role in the control of DNA replication and the maintenance of replication fork stability.</text>
</comment>
<dbReference type="GO" id="GO:0003677">
    <property type="term" value="F:DNA binding"/>
    <property type="evidence" value="ECO:0007669"/>
    <property type="project" value="TreeGrafter"/>
</dbReference>
<proteinExistence type="inferred from homology"/>
<organism evidence="11 12">
    <name type="scientific">Aspergillus avenaceus</name>
    <dbReference type="NCBI Taxonomy" id="36643"/>
    <lineage>
        <taxon>Eukaryota</taxon>
        <taxon>Fungi</taxon>
        <taxon>Dikarya</taxon>
        <taxon>Ascomycota</taxon>
        <taxon>Pezizomycotina</taxon>
        <taxon>Eurotiomycetes</taxon>
        <taxon>Eurotiomycetidae</taxon>
        <taxon>Eurotiales</taxon>
        <taxon>Aspergillaceae</taxon>
        <taxon>Aspergillus</taxon>
        <taxon>Aspergillus subgen. Circumdati</taxon>
    </lineage>
</organism>
<evidence type="ECO:0000313" key="12">
    <source>
        <dbReference type="Proteomes" id="UP000325780"/>
    </source>
</evidence>
<evidence type="ECO:0000256" key="7">
    <source>
        <dbReference type="ARBA" id="ARBA00023306"/>
    </source>
</evidence>
<dbReference type="GO" id="GO:0031298">
    <property type="term" value="C:replication fork protection complex"/>
    <property type="evidence" value="ECO:0007669"/>
    <property type="project" value="TreeGrafter"/>
</dbReference>
<dbReference type="OrthoDB" id="437078at2759"/>
<dbReference type="GO" id="GO:0000076">
    <property type="term" value="P:DNA replication checkpoint signaling"/>
    <property type="evidence" value="ECO:0007669"/>
    <property type="project" value="UniProtKB-UniRule"/>
</dbReference>
<dbReference type="InterPro" id="IPR012923">
    <property type="entry name" value="Csm3"/>
</dbReference>
<keyword evidence="5" id="KW-0236">DNA replication inhibitor</keyword>
<dbReference type="GO" id="GO:0043111">
    <property type="term" value="P:replication fork arrest"/>
    <property type="evidence" value="ECO:0007669"/>
    <property type="project" value="TreeGrafter"/>
</dbReference>
<evidence type="ECO:0000256" key="4">
    <source>
        <dbReference type="ARBA" id="ARBA00022763"/>
    </source>
</evidence>
<comment type="subcellular location">
    <subcellularLocation>
        <location evidence="1 9">Nucleus</location>
    </subcellularLocation>
</comment>
<evidence type="ECO:0000259" key="10">
    <source>
        <dbReference type="Pfam" id="PF07962"/>
    </source>
</evidence>
<sequence>MEHNVESGVRTEPSYQNIDDLFDYDIGLDDILQNVSSTTEANTPKLSTVQDTPGLGLGLDEEVRITKKRQPVAKLDESRLLSQAGIPKLRRKAKQNLKFKGKGHEFSDAARLLNHYQIWLDDLFPRAKFRDGLAMIERLGHNRRLQLMRREWIEEEKPKTRLDSADQSLPLHPPAANITKTVDTTGTDVFRLKSSSHDSLIKAQASRKSNDSDQDLFIPNDVLCNTIRQDASENDDDLEALLKEDVCSAIEKQITTDKPISTMENRTNIIEDEAIEELEMLGRP</sequence>